<dbReference type="OrthoDB" id="9989112at2759"/>
<evidence type="ECO:0000313" key="3">
    <source>
        <dbReference type="EMBL" id="EFC46857.1"/>
    </source>
</evidence>
<dbReference type="InterPro" id="IPR005225">
    <property type="entry name" value="Small_GTP-bd"/>
</dbReference>
<evidence type="ECO:0000256" key="1">
    <source>
        <dbReference type="ARBA" id="ARBA00022741"/>
    </source>
</evidence>
<dbReference type="InterPro" id="IPR027417">
    <property type="entry name" value="P-loop_NTPase"/>
</dbReference>
<evidence type="ECO:0000256" key="2">
    <source>
        <dbReference type="ARBA" id="ARBA00023134"/>
    </source>
</evidence>
<keyword evidence="1" id="KW-0547">Nucleotide-binding</keyword>
<dbReference type="Pfam" id="PF00071">
    <property type="entry name" value="Ras"/>
    <property type="match status" value="1"/>
</dbReference>
<dbReference type="KEGG" id="ngr:NAEGRDRAFT_32033"/>
<gene>
    <name evidence="3" type="ORF">NAEGRDRAFT_32033</name>
</gene>
<dbReference type="NCBIfam" id="TIGR00231">
    <property type="entry name" value="small_GTP"/>
    <property type="match status" value="1"/>
</dbReference>
<dbReference type="PROSITE" id="PS51421">
    <property type="entry name" value="RAS"/>
    <property type="match status" value="1"/>
</dbReference>
<accession>D2V8T4</accession>
<dbReference type="VEuPathDB" id="AmoebaDB:NAEGRDRAFT_32033"/>
<dbReference type="InterPro" id="IPR050227">
    <property type="entry name" value="Rab"/>
</dbReference>
<reference evidence="3 4" key="1">
    <citation type="journal article" date="2010" name="Cell">
        <title>The genome of Naegleria gruberi illuminates early eukaryotic versatility.</title>
        <authorList>
            <person name="Fritz-Laylin L.K."/>
            <person name="Prochnik S.E."/>
            <person name="Ginger M.L."/>
            <person name="Dacks J.B."/>
            <person name="Carpenter M.L."/>
            <person name="Field M.C."/>
            <person name="Kuo A."/>
            <person name="Paredez A."/>
            <person name="Chapman J."/>
            <person name="Pham J."/>
            <person name="Shu S."/>
            <person name="Neupane R."/>
            <person name="Cipriano M."/>
            <person name="Mancuso J."/>
            <person name="Tu H."/>
            <person name="Salamov A."/>
            <person name="Lindquist E."/>
            <person name="Shapiro H."/>
            <person name="Lucas S."/>
            <person name="Grigoriev I.V."/>
            <person name="Cande W.Z."/>
            <person name="Fulton C."/>
            <person name="Rokhsar D.S."/>
            <person name="Dawson S.C."/>
        </authorList>
    </citation>
    <scope>NUCLEOTIDE SEQUENCE [LARGE SCALE GENOMIC DNA]</scope>
    <source>
        <strain evidence="3 4">NEG-M</strain>
    </source>
</reference>
<dbReference type="PROSITE" id="PS51420">
    <property type="entry name" value="RHO"/>
    <property type="match status" value="1"/>
</dbReference>
<dbReference type="Proteomes" id="UP000006671">
    <property type="component" value="Unassembled WGS sequence"/>
</dbReference>
<dbReference type="FunFam" id="3.40.50.300:FF:001447">
    <property type="entry name" value="Ras-related protein Rab-1B"/>
    <property type="match status" value="1"/>
</dbReference>
<dbReference type="OMA" id="MMCITNE"/>
<protein>
    <submittedName>
        <fullName evidence="3">Rab family small GTPase</fullName>
    </submittedName>
</protein>
<dbReference type="GeneID" id="8860092"/>
<keyword evidence="4" id="KW-1185">Reference proteome</keyword>
<dbReference type="SUPFAM" id="SSF52540">
    <property type="entry name" value="P-loop containing nucleoside triphosphate hydrolases"/>
    <property type="match status" value="1"/>
</dbReference>
<dbReference type="CDD" id="cd00154">
    <property type="entry name" value="Rab"/>
    <property type="match status" value="1"/>
</dbReference>
<dbReference type="SMART" id="SM00175">
    <property type="entry name" value="RAB"/>
    <property type="match status" value="1"/>
</dbReference>
<dbReference type="GO" id="GO:0003924">
    <property type="term" value="F:GTPase activity"/>
    <property type="evidence" value="ECO:0007669"/>
    <property type="project" value="InterPro"/>
</dbReference>
<evidence type="ECO:0000313" key="4">
    <source>
        <dbReference type="Proteomes" id="UP000006671"/>
    </source>
</evidence>
<dbReference type="Gene3D" id="3.40.50.300">
    <property type="entry name" value="P-loop containing nucleotide triphosphate hydrolases"/>
    <property type="match status" value="1"/>
</dbReference>
<dbReference type="PROSITE" id="PS51419">
    <property type="entry name" value="RAB"/>
    <property type="match status" value="1"/>
</dbReference>
<dbReference type="PRINTS" id="PR00449">
    <property type="entry name" value="RASTRNSFRMNG"/>
</dbReference>
<organism evidence="4">
    <name type="scientific">Naegleria gruberi</name>
    <name type="common">Amoeba</name>
    <dbReference type="NCBI Taxonomy" id="5762"/>
    <lineage>
        <taxon>Eukaryota</taxon>
        <taxon>Discoba</taxon>
        <taxon>Heterolobosea</taxon>
        <taxon>Tetramitia</taxon>
        <taxon>Eutetramitia</taxon>
        <taxon>Vahlkampfiidae</taxon>
        <taxon>Naegleria</taxon>
    </lineage>
</organism>
<dbReference type="STRING" id="5762.D2V8T4"/>
<dbReference type="PANTHER" id="PTHR47977">
    <property type="entry name" value="RAS-RELATED PROTEIN RAB"/>
    <property type="match status" value="1"/>
</dbReference>
<dbReference type="InParanoid" id="D2V8T4"/>
<dbReference type="SMART" id="SM00173">
    <property type="entry name" value="RAS"/>
    <property type="match status" value="1"/>
</dbReference>
<sequence length="161" mass="18568">IVLGDTQVGKSCFMMCITNEKKETKPTIGVEMKIKSITKDDKVYKVTIYDTAGQERFRTVTSNYYRASHLVFLVYDVTSRKSFESVKSWLLDFQTYSNSDTCPPYITLVGNKMDLRDQRVVSREEGEILKKELELDAFYECSVSTNNGVNEAFLNAVRKYY</sequence>
<dbReference type="AlphaFoldDB" id="D2V8T4"/>
<keyword evidence="2" id="KW-0342">GTP-binding</keyword>
<dbReference type="InterPro" id="IPR001806">
    <property type="entry name" value="Small_GTPase"/>
</dbReference>
<name>D2V8T4_NAEGR</name>
<dbReference type="GO" id="GO:0005525">
    <property type="term" value="F:GTP binding"/>
    <property type="evidence" value="ECO:0007669"/>
    <property type="project" value="UniProtKB-KW"/>
</dbReference>
<dbReference type="RefSeq" id="XP_002679601.1">
    <property type="nucleotide sequence ID" value="XM_002679555.1"/>
</dbReference>
<feature type="non-terminal residue" evidence="3">
    <location>
        <position position="1"/>
    </location>
</feature>
<proteinExistence type="predicted"/>
<dbReference type="eggNOG" id="KOG0098">
    <property type="taxonomic scope" value="Eukaryota"/>
</dbReference>
<dbReference type="EMBL" id="GG738857">
    <property type="protein sequence ID" value="EFC46857.1"/>
    <property type="molecule type" value="Genomic_DNA"/>
</dbReference>
<dbReference type="SMART" id="SM00174">
    <property type="entry name" value="RHO"/>
    <property type="match status" value="1"/>
</dbReference>